<dbReference type="InterPro" id="IPR024344">
    <property type="entry name" value="MDMPI_metal-binding"/>
</dbReference>
<reference evidence="3" key="1">
    <citation type="journal article" date="2019" name="Int. J. Syst. Evol. Microbiol.">
        <title>The Global Catalogue of Microorganisms (GCM) 10K type strain sequencing project: providing services to taxonomists for standard genome sequencing and annotation.</title>
        <authorList>
            <consortium name="The Broad Institute Genomics Platform"/>
            <consortium name="The Broad Institute Genome Sequencing Center for Infectious Disease"/>
            <person name="Wu L."/>
            <person name="Ma J."/>
        </authorList>
    </citation>
    <scope>NUCLEOTIDE SEQUENCE [LARGE SCALE GENOMIC DNA]</scope>
    <source>
        <strain evidence="3">JCM 18304</strain>
    </source>
</reference>
<sequence length="191" mass="20235">MPADTANLAAVIDKTTTLLAGIRPEQRALPTPCPDYDVAALTDHLVGWLRMFAARAAGADYHDDPNSYRCGVDPTAEFAAAGERAVAAFRSGAADRPLRMTSSELPGAMVLGMMVVEYVGHGWDLAVATGQPVPYTELEAQAGLDAARGMLMPAYRGPGKTFGYEVEVSAESSTVDRLIAFIGRDPAPHRA</sequence>
<organism evidence="2 3">
    <name type="scientific">Rugosimonospora acidiphila</name>
    <dbReference type="NCBI Taxonomy" id="556531"/>
    <lineage>
        <taxon>Bacteria</taxon>
        <taxon>Bacillati</taxon>
        <taxon>Actinomycetota</taxon>
        <taxon>Actinomycetes</taxon>
        <taxon>Micromonosporales</taxon>
        <taxon>Micromonosporaceae</taxon>
        <taxon>Rugosimonospora</taxon>
    </lineage>
</organism>
<dbReference type="NCBIfam" id="TIGR03086">
    <property type="entry name" value="TIGR03086 family metal-binding protein"/>
    <property type="match status" value="1"/>
</dbReference>
<proteinExistence type="predicted"/>
<protein>
    <submittedName>
        <fullName evidence="2">TIGR03086 family metal-binding protein</fullName>
    </submittedName>
</protein>
<name>A0ABP9RMN1_9ACTN</name>
<evidence type="ECO:0000259" key="1">
    <source>
        <dbReference type="Pfam" id="PF11716"/>
    </source>
</evidence>
<evidence type="ECO:0000313" key="3">
    <source>
        <dbReference type="Proteomes" id="UP001501570"/>
    </source>
</evidence>
<dbReference type="InterPro" id="IPR017520">
    <property type="entry name" value="CHP03086"/>
</dbReference>
<dbReference type="Pfam" id="PF11716">
    <property type="entry name" value="MDMPI_N"/>
    <property type="match status" value="1"/>
</dbReference>
<dbReference type="InterPro" id="IPR034660">
    <property type="entry name" value="DinB/YfiT-like"/>
</dbReference>
<dbReference type="EMBL" id="BAABJQ010000003">
    <property type="protein sequence ID" value="GAA5180282.1"/>
    <property type="molecule type" value="Genomic_DNA"/>
</dbReference>
<dbReference type="RefSeq" id="WP_345626884.1">
    <property type="nucleotide sequence ID" value="NZ_BAABJQ010000003.1"/>
</dbReference>
<gene>
    <name evidence="2" type="ORF">GCM10023322_12230</name>
</gene>
<keyword evidence="3" id="KW-1185">Reference proteome</keyword>
<dbReference type="InterPro" id="IPR017517">
    <property type="entry name" value="Maleyloyr_isom"/>
</dbReference>
<dbReference type="NCBIfam" id="TIGR03083">
    <property type="entry name" value="maleylpyruvate isomerase family mycothiol-dependent enzyme"/>
    <property type="match status" value="1"/>
</dbReference>
<dbReference type="SUPFAM" id="SSF109854">
    <property type="entry name" value="DinB/YfiT-like putative metalloenzymes"/>
    <property type="match status" value="1"/>
</dbReference>
<feature type="domain" description="Mycothiol-dependent maleylpyruvate isomerase metal-binding" evidence="1">
    <location>
        <begin position="9"/>
        <end position="126"/>
    </location>
</feature>
<comment type="caution">
    <text evidence="2">The sequence shown here is derived from an EMBL/GenBank/DDBJ whole genome shotgun (WGS) entry which is preliminary data.</text>
</comment>
<evidence type="ECO:0000313" key="2">
    <source>
        <dbReference type="EMBL" id="GAA5180282.1"/>
    </source>
</evidence>
<dbReference type="Proteomes" id="UP001501570">
    <property type="component" value="Unassembled WGS sequence"/>
</dbReference>
<accession>A0ABP9RMN1</accession>